<feature type="transmembrane region" description="Helical" evidence="6">
    <location>
        <begin position="225"/>
        <end position="251"/>
    </location>
</feature>
<dbReference type="SUPFAM" id="SSF103473">
    <property type="entry name" value="MFS general substrate transporter"/>
    <property type="match status" value="1"/>
</dbReference>
<feature type="transmembrane region" description="Helical" evidence="6">
    <location>
        <begin position="401"/>
        <end position="424"/>
    </location>
</feature>
<dbReference type="PANTHER" id="PTHR23505:SF79">
    <property type="entry name" value="PROTEIN SPINSTER"/>
    <property type="match status" value="1"/>
</dbReference>
<feature type="transmembrane region" description="Helical" evidence="6">
    <location>
        <begin position="140"/>
        <end position="164"/>
    </location>
</feature>
<gene>
    <name evidence="8" type="primary">yjjL_3</name>
    <name evidence="8" type="ORF">NCTC10754_03730</name>
</gene>
<feature type="transmembrane region" description="Helical" evidence="6">
    <location>
        <begin position="81"/>
        <end position="100"/>
    </location>
</feature>
<dbReference type="GO" id="GO:0016020">
    <property type="term" value="C:membrane"/>
    <property type="evidence" value="ECO:0007669"/>
    <property type="project" value="UniProtKB-SubCell"/>
</dbReference>
<dbReference type="InterPro" id="IPR011701">
    <property type="entry name" value="MFS"/>
</dbReference>
<feature type="transmembrane region" description="Helical" evidence="6">
    <location>
        <begin position="49"/>
        <end position="69"/>
    </location>
</feature>
<keyword evidence="2" id="KW-0813">Transport</keyword>
<feature type="transmembrane region" description="Helical" evidence="6">
    <location>
        <begin position="296"/>
        <end position="316"/>
    </location>
</feature>
<evidence type="ECO:0000256" key="6">
    <source>
        <dbReference type="SAM" id="Phobius"/>
    </source>
</evidence>
<evidence type="ECO:0000256" key="1">
    <source>
        <dbReference type="ARBA" id="ARBA00004141"/>
    </source>
</evidence>
<dbReference type="Proteomes" id="UP000330809">
    <property type="component" value="Unassembled WGS sequence"/>
</dbReference>
<keyword evidence="4 6" id="KW-1133">Transmembrane helix</keyword>
<dbReference type="InterPro" id="IPR044770">
    <property type="entry name" value="MFS_spinster-like"/>
</dbReference>
<evidence type="ECO:0000313" key="8">
    <source>
        <dbReference type="EMBL" id="VFB21089.1"/>
    </source>
</evidence>
<feature type="transmembrane region" description="Helical" evidence="6">
    <location>
        <begin position="328"/>
        <end position="348"/>
    </location>
</feature>
<evidence type="ECO:0000256" key="5">
    <source>
        <dbReference type="ARBA" id="ARBA00023136"/>
    </source>
</evidence>
<sequence length="448" mass="48020">MMNNQISGFRRHYTLFVLFLISAVSLIDRQVMGVVIEPIKAEFHVSDTQIGLLTGLAFALVYCLFAIPLGRFSDRGHRRNLIGWCCAFWSVMAMLCGFASNFWTLALARIGVAVGESGSGAASMSMIADLYPPHQRSKAISVFMLGAPIGALLGMSLGAYIAYYHGWREAFIWMALPGIAAAVLLRFTAAEPLRGLWEKARESRPAVPHESVMQVMRVAWASKTFVRIALAGALLAFASYAFSIWSTAFLVRSHGLTLKDAGIIMGLAAGPGAIIGSLSSGWLSACLAQRDSRWQLGVPIVGALLALPMSIAFALYPAGHPWTLGALQVPQATVFMFGMSVFGMWWMAPSYTAIAQLVAPERRATMIALYNFGIMAIGAGFGPLAVGVLSDHLTPLMGINALRWSLVICSGGYLLASGLLISVLRPYGIAAGLANVLPVLPTAKMRTA</sequence>
<evidence type="ECO:0000256" key="2">
    <source>
        <dbReference type="ARBA" id="ARBA00022448"/>
    </source>
</evidence>
<dbReference type="Pfam" id="PF07690">
    <property type="entry name" value="MFS_1"/>
    <property type="match status" value="1"/>
</dbReference>
<dbReference type="EMBL" id="CAACYJ010000040">
    <property type="protein sequence ID" value="VFB21089.1"/>
    <property type="molecule type" value="Genomic_DNA"/>
</dbReference>
<keyword evidence="5 6" id="KW-0472">Membrane</keyword>
<organism evidence="8 9">
    <name type="scientific">Pseudomonas fragi</name>
    <dbReference type="NCBI Taxonomy" id="296"/>
    <lineage>
        <taxon>Bacteria</taxon>
        <taxon>Pseudomonadati</taxon>
        <taxon>Pseudomonadota</taxon>
        <taxon>Gammaproteobacteria</taxon>
        <taxon>Pseudomonadales</taxon>
        <taxon>Pseudomonadaceae</taxon>
        <taxon>Pseudomonas</taxon>
    </lineage>
</organism>
<feature type="transmembrane region" description="Helical" evidence="6">
    <location>
        <begin position="263"/>
        <end position="284"/>
    </location>
</feature>
<proteinExistence type="predicted"/>
<reference evidence="8 9" key="1">
    <citation type="submission" date="2019-02" db="EMBL/GenBank/DDBJ databases">
        <authorList>
            <consortium name="Pathogen Informatics"/>
        </authorList>
    </citation>
    <scope>NUCLEOTIDE SEQUENCE [LARGE SCALE GENOMIC DNA]</scope>
    <source>
        <strain evidence="8 9">3012STDY7103891</strain>
    </source>
</reference>
<keyword evidence="3 6" id="KW-0812">Transmembrane</keyword>
<dbReference type="Gene3D" id="1.20.1250.20">
    <property type="entry name" value="MFS general substrate transporter like domains"/>
    <property type="match status" value="1"/>
</dbReference>
<accession>A0A449INZ7</accession>
<dbReference type="PROSITE" id="PS50850">
    <property type="entry name" value="MFS"/>
    <property type="match status" value="1"/>
</dbReference>
<evidence type="ECO:0000313" key="9">
    <source>
        <dbReference type="Proteomes" id="UP000330809"/>
    </source>
</evidence>
<protein>
    <submittedName>
        <fullName evidence="8">Arabinose ABC transporter permease</fullName>
    </submittedName>
</protein>
<feature type="domain" description="Major facilitator superfamily (MFS) profile" evidence="7">
    <location>
        <begin position="14"/>
        <end position="429"/>
    </location>
</feature>
<name>A0A449INZ7_PSEFR</name>
<dbReference type="InterPro" id="IPR036259">
    <property type="entry name" value="MFS_trans_sf"/>
</dbReference>
<dbReference type="GO" id="GO:0022857">
    <property type="term" value="F:transmembrane transporter activity"/>
    <property type="evidence" value="ECO:0007669"/>
    <property type="project" value="InterPro"/>
</dbReference>
<dbReference type="InterPro" id="IPR020846">
    <property type="entry name" value="MFS_dom"/>
</dbReference>
<dbReference type="PANTHER" id="PTHR23505">
    <property type="entry name" value="SPINSTER"/>
    <property type="match status" value="1"/>
</dbReference>
<comment type="subcellular location">
    <subcellularLocation>
        <location evidence="1">Membrane</location>
        <topology evidence="1">Multi-pass membrane protein</topology>
    </subcellularLocation>
</comment>
<dbReference type="CDD" id="cd17328">
    <property type="entry name" value="MFS_spinster_like"/>
    <property type="match status" value="1"/>
</dbReference>
<feature type="transmembrane region" description="Helical" evidence="6">
    <location>
        <begin position="369"/>
        <end position="389"/>
    </location>
</feature>
<evidence type="ECO:0000259" key="7">
    <source>
        <dbReference type="PROSITE" id="PS50850"/>
    </source>
</evidence>
<dbReference type="AlphaFoldDB" id="A0A449INZ7"/>
<evidence type="ECO:0000256" key="3">
    <source>
        <dbReference type="ARBA" id="ARBA00022692"/>
    </source>
</evidence>
<evidence type="ECO:0000256" key="4">
    <source>
        <dbReference type="ARBA" id="ARBA00022989"/>
    </source>
</evidence>